<keyword evidence="7" id="KW-1278">Translocase</keyword>
<evidence type="ECO:0000256" key="7">
    <source>
        <dbReference type="ARBA" id="ARBA00022967"/>
    </source>
</evidence>
<feature type="domain" description="ABC transporter" evidence="9">
    <location>
        <begin position="6"/>
        <end position="248"/>
    </location>
</feature>
<dbReference type="PROSITE" id="PS50893">
    <property type="entry name" value="ABC_TRANSPORTER_2"/>
    <property type="match status" value="2"/>
</dbReference>
<dbReference type="SMART" id="SM00382">
    <property type="entry name" value="AAA"/>
    <property type="match status" value="2"/>
</dbReference>
<dbReference type="SUPFAM" id="SSF52540">
    <property type="entry name" value="P-loop containing nucleoside triphosphate hydrolases"/>
    <property type="match status" value="2"/>
</dbReference>
<accession>A0ABX0UVH7</accession>
<dbReference type="PANTHER" id="PTHR43790">
    <property type="entry name" value="CARBOHYDRATE TRANSPORT ATP-BINDING PROTEIN MG119-RELATED"/>
    <property type="match status" value="1"/>
</dbReference>
<organism evidence="10 11">
    <name type="scientific">Dyadobacter arcticus</name>
    <dbReference type="NCBI Taxonomy" id="1078754"/>
    <lineage>
        <taxon>Bacteria</taxon>
        <taxon>Pseudomonadati</taxon>
        <taxon>Bacteroidota</taxon>
        <taxon>Cytophagia</taxon>
        <taxon>Cytophagales</taxon>
        <taxon>Spirosomataceae</taxon>
        <taxon>Dyadobacter</taxon>
    </lineage>
</organism>
<comment type="caution">
    <text evidence="10">The sequence shown here is derived from an EMBL/GenBank/DDBJ whole genome shotgun (WGS) entry which is preliminary data.</text>
</comment>
<evidence type="ECO:0000256" key="1">
    <source>
        <dbReference type="ARBA" id="ARBA00022448"/>
    </source>
</evidence>
<keyword evidence="3" id="KW-0762">Sugar transport</keyword>
<dbReference type="PANTHER" id="PTHR43790:SF3">
    <property type="entry name" value="D-ALLOSE IMPORT ATP-BINDING PROTEIN ALSA-RELATED"/>
    <property type="match status" value="1"/>
</dbReference>
<dbReference type="RefSeq" id="WP_167276197.1">
    <property type="nucleotide sequence ID" value="NZ_JAASQJ010000006.1"/>
</dbReference>
<sequence length="500" mass="55016">MSEFILRVNQLSKSFSGVKALDNVQFNLKRGEVHALMGENGAGKSTFMKILIGLMAPDSGEVLFEGESIKDFNVHHIQKKGISMIHQEILIVPELTVAQNIFLGRERENSGKKGLFSGWLNDSTINRKASELMQQLGVNIAADTQMRNLSIAQMQMVEIAKAISNDAKVIIMDEPTSAISDKEVSTLFDIIRNLREKSVSIIYISHKMDEIFEISDTITVLRDGKYIATKAAAELDRNSLIAMMVGREIDQMFPEKINGFGKKVLSVNNLNKKGKFSGISFEVRAGEILGLAGLMGAGRTEIARAIFGLDTLDSGEIQISGHKKDINSPQEALRQGIGYVSEDRKRLGFIPQMSVKENITLSSLAKHKKRFFISEESELYATDQMILDLKIKTSGADQKVVNLSGGNQQKVVIGKVLLASPSIIILDEPTRGVDVGAKFEIYKLIRGLAKEGIAIIMISSELPEILGMCDRILVLSKGKPTALLSKQEATQELIMKYAVA</sequence>
<keyword evidence="11" id="KW-1185">Reference proteome</keyword>
<keyword evidence="5" id="KW-0547">Nucleotide-binding</keyword>
<evidence type="ECO:0000256" key="2">
    <source>
        <dbReference type="ARBA" id="ARBA00022475"/>
    </source>
</evidence>
<dbReference type="InterPro" id="IPR027417">
    <property type="entry name" value="P-loop_NTPase"/>
</dbReference>
<evidence type="ECO:0000313" key="10">
    <source>
        <dbReference type="EMBL" id="NIJ55805.1"/>
    </source>
</evidence>
<dbReference type="Gene3D" id="3.40.50.300">
    <property type="entry name" value="P-loop containing nucleotide triphosphate hydrolases"/>
    <property type="match status" value="2"/>
</dbReference>
<dbReference type="Proteomes" id="UP001179181">
    <property type="component" value="Unassembled WGS sequence"/>
</dbReference>
<dbReference type="PROSITE" id="PS00211">
    <property type="entry name" value="ABC_TRANSPORTER_1"/>
    <property type="match status" value="1"/>
</dbReference>
<keyword evidence="2" id="KW-1003">Cell membrane</keyword>
<evidence type="ECO:0000313" key="11">
    <source>
        <dbReference type="Proteomes" id="UP001179181"/>
    </source>
</evidence>
<dbReference type="GO" id="GO:0005524">
    <property type="term" value="F:ATP binding"/>
    <property type="evidence" value="ECO:0007669"/>
    <property type="project" value="UniProtKB-KW"/>
</dbReference>
<protein>
    <submittedName>
        <fullName evidence="10">Inositol transport system ATP-binding protein</fullName>
    </submittedName>
</protein>
<dbReference type="CDD" id="cd03216">
    <property type="entry name" value="ABC_Carb_Monos_I"/>
    <property type="match status" value="1"/>
</dbReference>
<keyword evidence="8" id="KW-0472">Membrane</keyword>
<evidence type="ECO:0000256" key="6">
    <source>
        <dbReference type="ARBA" id="ARBA00022840"/>
    </source>
</evidence>
<proteinExistence type="predicted"/>
<dbReference type="InterPro" id="IPR050107">
    <property type="entry name" value="ABC_carbohydrate_import_ATPase"/>
</dbReference>
<dbReference type="EMBL" id="JAASQJ010000006">
    <property type="protein sequence ID" value="NIJ55805.1"/>
    <property type="molecule type" value="Genomic_DNA"/>
</dbReference>
<evidence type="ECO:0000256" key="4">
    <source>
        <dbReference type="ARBA" id="ARBA00022737"/>
    </source>
</evidence>
<evidence type="ECO:0000259" key="9">
    <source>
        <dbReference type="PROSITE" id="PS50893"/>
    </source>
</evidence>
<dbReference type="InterPro" id="IPR003439">
    <property type="entry name" value="ABC_transporter-like_ATP-bd"/>
</dbReference>
<evidence type="ECO:0000256" key="8">
    <source>
        <dbReference type="ARBA" id="ARBA00023136"/>
    </source>
</evidence>
<gene>
    <name evidence="10" type="ORF">FHS68_004998</name>
</gene>
<evidence type="ECO:0000256" key="3">
    <source>
        <dbReference type="ARBA" id="ARBA00022597"/>
    </source>
</evidence>
<feature type="domain" description="ABC transporter" evidence="9">
    <location>
        <begin position="255"/>
        <end position="500"/>
    </location>
</feature>
<dbReference type="Pfam" id="PF00005">
    <property type="entry name" value="ABC_tran"/>
    <property type="match status" value="2"/>
</dbReference>
<dbReference type="InterPro" id="IPR017871">
    <property type="entry name" value="ABC_transporter-like_CS"/>
</dbReference>
<keyword evidence="6 10" id="KW-0067">ATP-binding</keyword>
<dbReference type="InterPro" id="IPR003593">
    <property type="entry name" value="AAA+_ATPase"/>
</dbReference>
<reference evidence="10 11" key="1">
    <citation type="submission" date="2020-03" db="EMBL/GenBank/DDBJ databases">
        <title>Genomic Encyclopedia of Type Strains, Phase IV (KMG-IV): sequencing the most valuable type-strain genomes for metagenomic binning, comparative biology and taxonomic classification.</title>
        <authorList>
            <person name="Goeker M."/>
        </authorList>
    </citation>
    <scope>NUCLEOTIDE SEQUENCE [LARGE SCALE GENOMIC DNA]</scope>
    <source>
        <strain evidence="10 11">DSM 102865</strain>
    </source>
</reference>
<keyword evidence="4" id="KW-0677">Repeat</keyword>
<name>A0ABX0UVH7_9BACT</name>
<keyword evidence="1" id="KW-0813">Transport</keyword>
<dbReference type="CDD" id="cd03215">
    <property type="entry name" value="ABC_Carb_Monos_II"/>
    <property type="match status" value="1"/>
</dbReference>
<evidence type="ECO:0000256" key="5">
    <source>
        <dbReference type="ARBA" id="ARBA00022741"/>
    </source>
</evidence>